<evidence type="ECO:0000313" key="2">
    <source>
        <dbReference type="EMBL" id="WPU64348.1"/>
    </source>
</evidence>
<feature type="signal peptide" evidence="1">
    <location>
        <begin position="1"/>
        <end position="17"/>
    </location>
</feature>
<name>A0AAX4HM54_9BACT</name>
<dbReference type="RefSeq" id="WP_321392985.1">
    <property type="nucleotide sequence ID" value="NZ_CP139487.1"/>
</dbReference>
<dbReference type="Proteomes" id="UP001324634">
    <property type="component" value="Chromosome"/>
</dbReference>
<keyword evidence="3" id="KW-1185">Reference proteome</keyword>
<sequence>MKTFILFTIFLSLTSFAAEDPRKKMDYGDKQLLQRDVCRKPIEYLQTRYPDFTKEQLEKMKSECKY</sequence>
<dbReference type="EMBL" id="CP139487">
    <property type="protein sequence ID" value="WPU64348.1"/>
    <property type="molecule type" value="Genomic_DNA"/>
</dbReference>
<dbReference type="AlphaFoldDB" id="A0AAX4HM54"/>
<evidence type="ECO:0000313" key="3">
    <source>
        <dbReference type="Proteomes" id="UP001324634"/>
    </source>
</evidence>
<dbReference type="KEGG" id="psti:SOO65_16760"/>
<evidence type="ECO:0000256" key="1">
    <source>
        <dbReference type="SAM" id="SignalP"/>
    </source>
</evidence>
<organism evidence="2 3">
    <name type="scientific">Peredibacter starrii</name>
    <dbReference type="NCBI Taxonomy" id="28202"/>
    <lineage>
        <taxon>Bacteria</taxon>
        <taxon>Pseudomonadati</taxon>
        <taxon>Bdellovibrionota</taxon>
        <taxon>Bacteriovoracia</taxon>
        <taxon>Bacteriovoracales</taxon>
        <taxon>Bacteriovoracaceae</taxon>
        <taxon>Peredibacter</taxon>
    </lineage>
</organism>
<feature type="chain" id="PRO_5043960143" evidence="1">
    <location>
        <begin position="18"/>
        <end position="66"/>
    </location>
</feature>
<gene>
    <name evidence="2" type="ORF">SOO65_16760</name>
</gene>
<reference evidence="2 3" key="1">
    <citation type="submission" date="2023-11" db="EMBL/GenBank/DDBJ databases">
        <title>Peredibacter starrii A3.12.</title>
        <authorList>
            <person name="Mitchell R.J."/>
        </authorList>
    </citation>
    <scope>NUCLEOTIDE SEQUENCE [LARGE SCALE GENOMIC DNA]</scope>
    <source>
        <strain evidence="2 3">A3.12</strain>
    </source>
</reference>
<protein>
    <submittedName>
        <fullName evidence="2">Uncharacterized protein</fullName>
    </submittedName>
</protein>
<proteinExistence type="predicted"/>
<keyword evidence="1" id="KW-0732">Signal</keyword>
<accession>A0AAX4HM54</accession>